<dbReference type="RefSeq" id="WP_189035296.1">
    <property type="nucleotide sequence ID" value="NZ_BMMP01000001.1"/>
</dbReference>
<dbReference type="Proteomes" id="UP000631535">
    <property type="component" value="Unassembled WGS sequence"/>
</dbReference>
<evidence type="ECO:0008006" key="3">
    <source>
        <dbReference type="Google" id="ProtNLM"/>
    </source>
</evidence>
<reference evidence="2" key="1">
    <citation type="journal article" date="2019" name="Int. J. Syst. Evol. Microbiol.">
        <title>The Global Catalogue of Microorganisms (GCM) 10K type strain sequencing project: providing services to taxonomists for standard genome sequencing and annotation.</title>
        <authorList>
            <consortium name="The Broad Institute Genomics Platform"/>
            <consortium name="The Broad Institute Genome Sequencing Center for Infectious Disease"/>
            <person name="Wu L."/>
            <person name="Ma J."/>
        </authorList>
    </citation>
    <scope>NUCLEOTIDE SEQUENCE [LARGE SCALE GENOMIC DNA]</scope>
    <source>
        <strain evidence="2">CGMCC 4.7178</strain>
    </source>
</reference>
<dbReference type="EMBL" id="BMMP01000001">
    <property type="protein sequence ID" value="GGO42760.1"/>
    <property type="molecule type" value="Genomic_DNA"/>
</dbReference>
<evidence type="ECO:0000313" key="2">
    <source>
        <dbReference type="Proteomes" id="UP000631535"/>
    </source>
</evidence>
<keyword evidence="2" id="KW-1185">Reference proteome</keyword>
<gene>
    <name evidence="1" type="ORF">GCM10012287_04390</name>
</gene>
<protein>
    <recommendedName>
        <fullName evidence="3">HNH endonuclease</fullName>
    </recommendedName>
</protein>
<evidence type="ECO:0000313" key="1">
    <source>
        <dbReference type="EMBL" id="GGO42760.1"/>
    </source>
</evidence>
<organism evidence="1 2">
    <name type="scientific">Streptomyces daqingensis</name>
    <dbReference type="NCBI Taxonomy" id="1472640"/>
    <lineage>
        <taxon>Bacteria</taxon>
        <taxon>Bacillati</taxon>
        <taxon>Actinomycetota</taxon>
        <taxon>Actinomycetes</taxon>
        <taxon>Kitasatosporales</taxon>
        <taxon>Streptomycetaceae</taxon>
        <taxon>Streptomyces</taxon>
    </lineage>
</organism>
<name>A0ABQ2LSP8_9ACTN</name>
<proteinExistence type="predicted"/>
<accession>A0ABQ2LSP8</accession>
<comment type="caution">
    <text evidence="1">The sequence shown here is derived from an EMBL/GenBank/DDBJ whole genome shotgun (WGS) entry which is preliminary data.</text>
</comment>
<sequence>MSRNWGERVGNWVRQHRKWLRVSTCVLVVLAVVGFSARAPLKDLWLAHKACGGKLPHGDVQTVRTDARLGSEEESFDEEQGRYSCVLKNDEGTVVVAVDAYLAGLDRAEEMSSIARFYAPHAVLPGGLPGFEVEYSRVYLMPECPRRAGHALGGHHRLLVGTWTYSAKSREEKSAMLRLAVRMTNEMTERLDCGGEPLPMPKHGAVPDRGKYATRAQAKGTACNALSVARPWEDPEWRVRIAIAEGGVMGRCTLYAPPLAPKDRDHIDPLVELTSWRGNWGGNMYELGAEVHSLPMGEHAAWKPALSETLAWAVARCGGENVGFGANWSYNSPYRADATSETEATRKRQRKQLSAYVTAFAKDQVRRGNCTRLQLPESS</sequence>